<dbReference type="PANTHER" id="PTHR35179:SF1">
    <property type="entry name" value="INTEGRAL MEMBRANE PROTEIN"/>
    <property type="match status" value="1"/>
</dbReference>
<dbReference type="OrthoDB" id="3205825at2759"/>
<dbReference type="GeneID" id="28855810"/>
<evidence type="ECO:0008006" key="4">
    <source>
        <dbReference type="Google" id="ProtNLM"/>
    </source>
</evidence>
<gene>
    <name evidence="2" type="ORF">VFPPC_14045</name>
</gene>
<comment type="caution">
    <text evidence="2">The sequence shown here is derived from an EMBL/GenBank/DDBJ whole genome shotgun (WGS) entry which is preliminary data.</text>
</comment>
<evidence type="ECO:0000256" key="1">
    <source>
        <dbReference type="SAM" id="Phobius"/>
    </source>
</evidence>
<dbReference type="EMBL" id="LSBJ02000005">
    <property type="protein sequence ID" value="OAQ65330.2"/>
    <property type="molecule type" value="Genomic_DNA"/>
</dbReference>
<feature type="transmembrane region" description="Helical" evidence="1">
    <location>
        <begin position="229"/>
        <end position="248"/>
    </location>
</feature>
<feature type="transmembrane region" description="Helical" evidence="1">
    <location>
        <begin position="62"/>
        <end position="89"/>
    </location>
</feature>
<keyword evidence="1" id="KW-1133">Transmembrane helix</keyword>
<organism evidence="2 3">
    <name type="scientific">Pochonia chlamydosporia 170</name>
    <dbReference type="NCBI Taxonomy" id="1380566"/>
    <lineage>
        <taxon>Eukaryota</taxon>
        <taxon>Fungi</taxon>
        <taxon>Dikarya</taxon>
        <taxon>Ascomycota</taxon>
        <taxon>Pezizomycotina</taxon>
        <taxon>Sordariomycetes</taxon>
        <taxon>Hypocreomycetidae</taxon>
        <taxon>Hypocreales</taxon>
        <taxon>Clavicipitaceae</taxon>
        <taxon>Pochonia</taxon>
    </lineage>
</organism>
<dbReference type="Proteomes" id="UP000078397">
    <property type="component" value="Unassembled WGS sequence"/>
</dbReference>
<evidence type="ECO:0000313" key="2">
    <source>
        <dbReference type="EMBL" id="OAQ65330.2"/>
    </source>
</evidence>
<keyword evidence="1" id="KW-0812">Transmembrane</keyword>
<feature type="transmembrane region" description="Helical" evidence="1">
    <location>
        <begin position="109"/>
        <end position="131"/>
    </location>
</feature>
<dbReference type="PANTHER" id="PTHR35179">
    <property type="entry name" value="PROTEIN CBG02620"/>
    <property type="match status" value="1"/>
</dbReference>
<reference evidence="2 3" key="1">
    <citation type="journal article" date="2016" name="PLoS Pathog.">
        <title>Biosynthesis of antibiotic leucinostatins in bio-control fungus Purpureocillium lilacinum and their inhibition on phytophthora revealed by genome mining.</title>
        <authorList>
            <person name="Wang G."/>
            <person name="Liu Z."/>
            <person name="Lin R."/>
            <person name="Li E."/>
            <person name="Mao Z."/>
            <person name="Ling J."/>
            <person name="Yang Y."/>
            <person name="Yin W.B."/>
            <person name="Xie B."/>
        </authorList>
    </citation>
    <scope>NUCLEOTIDE SEQUENCE [LARGE SCALE GENOMIC DNA]</scope>
    <source>
        <strain evidence="2">170</strain>
    </source>
</reference>
<dbReference type="RefSeq" id="XP_022284326.1">
    <property type="nucleotide sequence ID" value="XM_022428901.1"/>
</dbReference>
<proteinExistence type="predicted"/>
<keyword evidence="3" id="KW-1185">Reference proteome</keyword>
<name>A0A179FJA5_METCM</name>
<feature type="transmembrane region" description="Helical" evidence="1">
    <location>
        <begin position="24"/>
        <end position="41"/>
    </location>
</feature>
<feature type="transmembrane region" description="Helical" evidence="1">
    <location>
        <begin position="151"/>
        <end position="171"/>
    </location>
</feature>
<keyword evidence="1" id="KW-0472">Membrane</keyword>
<dbReference type="AlphaFoldDB" id="A0A179FJA5"/>
<evidence type="ECO:0000313" key="3">
    <source>
        <dbReference type="Proteomes" id="UP000078397"/>
    </source>
</evidence>
<feature type="transmembrane region" description="Helical" evidence="1">
    <location>
        <begin position="191"/>
        <end position="209"/>
    </location>
</feature>
<dbReference type="KEGG" id="pchm:VFPPC_14045"/>
<protein>
    <recommendedName>
        <fullName evidence="4">Integral membrane protein</fullName>
    </recommendedName>
</protein>
<feature type="transmembrane region" description="Helical" evidence="1">
    <location>
        <begin position="260"/>
        <end position="277"/>
    </location>
</feature>
<accession>A0A179FJA5</accession>
<sequence length="314" mass="35563">MLDSTRGTLVPPWYRAASPDAQEMRLVNITLGVTLGIWLWGADKAFTQTRASWKKHRRVNAYMVLIWSELAACLVFSLIAWCFLNAYYGPRFVSLSSISPYDANTKLRLSFELFFAIVGVWCIQVQCLMQIIVNRIRILMDVQAHGTRLKWAVFGTLLVVNLSVFCLWIPAKLQISKSVIQANEIWDRIGKVIFLFVDLGLNIAFVYLVKARLTARGLTKYNALFKFNVAMIFISISLDIINIGLMSLNSPYAYFQFQSLAYVIKLIIELTMADLIIRVARSSNETGPYALPGYNGPTFALSSYSSCACQRERC</sequence>